<comment type="function">
    <text evidence="7">Catalyzes the NADPH-dependent reduction of N-acetyl-5-glutamyl phosphate to yield N-acetyl-L-glutamate 5-semialdehyde.</text>
</comment>
<dbReference type="InterPro" id="IPR000534">
    <property type="entry name" value="Semialdehyde_DH_NAD-bd"/>
</dbReference>
<dbReference type="InterPro" id="IPR050085">
    <property type="entry name" value="AGPR"/>
</dbReference>
<evidence type="ECO:0000256" key="3">
    <source>
        <dbReference type="ARBA" id="ARBA00022605"/>
    </source>
</evidence>
<dbReference type="OrthoDB" id="9801289at2"/>
<evidence type="ECO:0000256" key="1">
    <source>
        <dbReference type="ARBA" id="ARBA00004862"/>
    </source>
</evidence>
<comment type="subcellular location">
    <subcellularLocation>
        <location evidence="7">Cytoplasm</location>
    </subcellularLocation>
</comment>
<sequence>MIKVGIVGATGYTGAELIRILQGHPEVKIEVLTSQSYAGQEIAQVFPQLSPLELPVLIEQEQDKLTEVDVAFLALPHGVSMPIAARLLSAGVKVIDLGADFRLKDAVAYQTWYGLEHSYPQLLAEAVYGLPELKREQIAAARLVANPGCYPTSILLALAPALKHGLLHLDTIIADSKSGVSGAGRGVSLGVHFSEVNENFKAYNVGQHRHTAEIEQELAVLAGKPLTITFTPHLVPMTRGILSTVYAKLRQNLEEEEIRAIYRDFYRGEPFVKVLEAGQYPQTKWCAGSNRAFIGLKKDARTGRLILVSAIDNLVKGASGQAVQNMNILFGLPETMGLEETGLWP</sequence>
<dbReference type="AlphaFoldDB" id="A0A1T4R2F5"/>
<keyword evidence="3 7" id="KW-0028">Amino-acid biosynthesis</keyword>
<evidence type="ECO:0000256" key="2">
    <source>
        <dbReference type="ARBA" id="ARBA00022571"/>
    </source>
</evidence>
<dbReference type="InterPro" id="IPR036291">
    <property type="entry name" value="NAD(P)-bd_dom_sf"/>
</dbReference>
<comment type="pathway">
    <text evidence="1 7">Amino-acid biosynthesis; L-arginine biosynthesis; N(2)-acetyl-L-ornithine from L-glutamate: step 3/4.</text>
</comment>
<dbReference type="SUPFAM" id="SSF55347">
    <property type="entry name" value="Glyceraldehyde-3-phosphate dehydrogenase-like, C-terminal domain"/>
    <property type="match status" value="1"/>
</dbReference>
<organism evidence="10 11">
    <name type="scientific">Carboxydocella sporoproducens DSM 16521</name>
    <dbReference type="NCBI Taxonomy" id="1121270"/>
    <lineage>
        <taxon>Bacteria</taxon>
        <taxon>Bacillati</taxon>
        <taxon>Bacillota</taxon>
        <taxon>Clostridia</taxon>
        <taxon>Eubacteriales</taxon>
        <taxon>Clostridiales Family XVI. Incertae Sedis</taxon>
        <taxon>Carboxydocella</taxon>
    </lineage>
</organism>
<dbReference type="HAMAP" id="MF_00150">
    <property type="entry name" value="ArgC_type1"/>
    <property type="match status" value="1"/>
</dbReference>
<dbReference type="InterPro" id="IPR000706">
    <property type="entry name" value="AGPR_type-1"/>
</dbReference>
<dbReference type="GO" id="GO:0006526">
    <property type="term" value="P:L-arginine biosynthetic process"/>
    <property type="evidence" value="ECO:0007669"/>
    <property type="project" value="UniProtKB-UniRule"/>
</dbReference>
<reference evidence="11" key="1">
    <citation type="submission" date="2017-02" db="EMBL/GenBank/DDBJ databases">
        <authorList>
            <person name="Varghese N."/>
            <person name="Submissions S."/>
        </authorList>
    </citation>
    <scope>NUCLEOTIDE SEQUENCE [LARGE SCALE GENOMIC DNA]</scope>
    <source>
        <strain evidence="11">DSM 16521</strain>
    </source>
</reference>
<keyword evidence="2 7" id="KW-0055">Arginine biosynthesis</keyword>
<dbReference type="GO" id="GO:0003942">
    <property type="term" value="F:N-acetyl-gamma-glutamyl-phosphate reductase activity"/>
    <property type="evidence" value="ECO:0007669"/>
    <property type="project" value="UniProtKB-UniRule"/>
</dbReference>
<dbReference type="PANTHER" id="PTHR32338">
    <property type="entry name" value="N-ACETYL-GAMMA-GLUTAMYL-PHOSPHATE REDUCTASE, CHLOROPLASTIC-RELATED-RELATED"/>
    <property type="match status" value="1"/>
</dbReference>
<dbReference type="GO" id="GO:0005737">
    <property type="term" value="C:cytoplasm"/>
    <property type="evidence" value="ECO:0007669"/>
    <property type="project" value="UniProtKB-SubCell"/>
</dbReference>
<dbReference type="RefSeq" id="WP_078665933.1">
    <property type="nucleotide sequence ID" value="NZ_FUXM01000024.1"/>
</dbReference>
<dbReference type="GO" id="GO:0051287">
    <property type="term" value="F:NAD binding"/>
    <property type="evidence" value="ECO:0007669"/>
    <property type="project" value="InterPro"/>
</dbReference>
<feature type="active site" evidence="7 8">
    <location>
        <position position="149"/>
    </location>
</feature>
<dbReference type="Proteomes" id="UP000189933">
    <property type="component" value="Unassembled WGS sequence"/>
</dbReference>
<dbReference type="Pfam" id="PF22698">
    <property type="entry name" value="Semialdhyde_dhC_1"/>
    <property type="match status" value="1"/>
</dbReference>
<keyword evidence="7" id="KW-0963">Cytoplasm</keyword>
<dbReference type="PROSITE" id="PS01224">
    <property type="entry name" value="ARGC"/>
    <property type="match status" value="1"/>
</dbReference>
<dbReference type="CDD" id="cd17895">
    <property type="entry name" value="AGPR_1_N"/>
    <property type="match status" value="1"/>
</dbReference>
<protein>
    <recommendedName>
        <fullName evidence="7">N-acetyl-gamma-glutamyl-phosphate reductase</fullName>
        <shortName evidence="7">AGPR</shortName>
        <ecNumber evidence="7">1.2.1.38</ecNumber>
    </recommendedName>
    <alternativeName>
        <fullName evidence="7">N-acetyl-glutamate semialdehyde dehydrogenase</fullName>
        <shortName evidence="7">NAGSA dehydrogenase</shortName>
    </alternativeName>
</protein>
<evidence type="ECO:0000313" key="10">
    <source>
        <dbReference type="EMBL" id="SKA10066.1"/>
    </source>
</evidence>
<comment type="catalytic activity">
    <reaction evidence="6 7">
        <text>N-acetyl-L-glutamate 5-semialdehyde + phosphate + NADP(+) = N-acetyl-L-glutamyl 5-phosphate + NADPH + H(+)</text>
        <dbReference type="Rhea" id="RHEA:21588"/>
        <dbReference type="ChEBI" id="CHEBI:15378"/>
        <dbReference type="ChEBI" id="CHEBI:29123"/>
        <dbReference type="ChEBI" id="CHEBI:43474"/>
        <dbReference type="ChEBI" id="CHEBI:57783"/>
        <dbReference type="ChEBI" id="CHEBI:57936"/>
        <dbReference type="ChEBI" id="CHEBI:58349"/>
        <dbReference type="EC" id="1.2.1.38"/>
    </reaction>
</comment>
<evidence type="ECO:0000256" key="6">
    <source>
        <dbReference type="ARBA" id="ARBA00050557"/>
    </source>
</evidence>
<dbReference type="EC" id="1.2.1.38" evidence="7"/>
<feature type="domain" description="Semialdehyde dehydrogenase NAD-binding" evidence="9">
    <location>
        <begin position="3"/>
        <end position="141"/>
    </location>
</feature>
<dbReference type="EMBL" id="FUXM01000024">
    <property type="protein sequence ID" value="SKA10066.1"/>
    <property type="molecule type" value="Genomic_DNA"/>
</dbReference>
<evidence type="ECO:0000259" key="9">
    <source>
        <dbReference type="SMART" id="SM00859"/>
    </source>
</evidence>
<comment type="similarity">
    <text evidence="7">Belongs to the NAGSA dehydrogenase family. Type 1 subfamily.</text>
</comment>
<evidence type="ECO:0000256" key="5">
    <source>
        <dbReference type="ARBA" id="ARBA00023002"/>
    </source>
</evidence>
<dbReference type="PANTHER" id="PTHR32338:SF10">
    <property type="entry name" value="N-ACETYL-GAMMA-GLUTAMYL-PHOSPHATE REDUCTASE, CHLOROPLASTIC-RELATED"/>
    <property type="match status" value="1"/>
</dbReference>
<keyword evidence="11" id="KW-1185">Reference proteome</keyword>
<dbReference type="FunFam" id="3.30.360.10:FF:000014">
    <property type="entry name" value="N-acetyl-gamma-glutamyl-phosphate reductase"/>
    <property type="match status" value="1"/>
</dbReference>
<dbReference type="Gene3D" id="3.30.360.10">
    <property type="entry name" value="Dihydrodipicolinate Reductase, domain 2"/>
    <property type="match status" value="1"/>
</dbReference>
<keyword evidence="5 7" id="KW-0560">Oxidoreductase</keyword>
<dbReference type="InterPro" id="IPR058924">
    <property type="entry name" value="AGPR_dimerisation_dom"/>
</dbReference>
<dbReference type="SMART" id="SM00859">
    <property type="entry name" value="Semialdhyde_dh"/>
    <property type="match status" value="1"/>
</dbReference>
<dbReference type="NCBIfam" id="TIGR01850">
    <property type="entry name" value="argC"/>
    <property type="match status" value="1"/>
</dbReference>
<dbReference type="UniPathway" id="UPA00068">
    <property type="reaction ID" value="UER00108"/>
</dbReference>
<accession>A0A1T4R2F5</accession>
<evidence type="ECO:0000256" key="8">
    <source>
        <dbReference type="PROSITE-ProRule" id="PRU10010"/>
    </source>
</evidence>
<gene>
    <name evidence="7" type="primary">argC</name>
    <name evidence="10" type="ORF">SAMN02745885_01899</name>
</gene>
<evidence type="ECO:0000313" key="11">
    <source>
        <dbReference type="Proteomes" id="UP000189933"/>
    </source>
</evidence>
<evidence type="ECO:0000256" key="7">
    <source>
        <dbReference type="HAMAP-Rule" id="MF_00150"/>
    </source>
</evidence>
<evidence type="ECO:0000256" key="4">
    <source>
        <dbReference type="ARBA" id="ARBA00022857"/>
    </source>
</evidence>
<keyword evidence="4 7" id="KW-0521">NADP</keyword>
<dbReference type="Pfam" id="PF01118">
    <property type="entry name" value="Semialdhyde_dh"/>
    <property type="match status" value="1"/>
</dbReference>
<dbReference type="SUPFAM" id="SSF51735">
    <property type="entry name" value="NAD(P)-binding Rossmann-fold domains"/>
    <property type="match status" value="1"/>
</dbReference>
<name>A0A1T4R2F5_9FIRM</name>
<dbReference type="InterPro" id="IPR023013">
    <property type="entry name" value="AGPR_AS"/>
</dbReference>
<dbReference type="Gene3D" id="3.40.50.720">
    <property type="entry name" value="NAD(P)-binding Rossmann-like Domain"/>
    <property type="match status" value="1"/>
</dbReference>
<dbReference type="GO" id="GO:0070401">
    <property type="term" value="F:NADP+ binding"/>
    <property type="evidence" value="ECO:0007669"/>
    <property type="project" value="InterPro"/>
</dbReference>
<proteinExistence type="inferred from homology"/>
<dbReference type="CDD" id="cd23934">
    <property type="entry name" value="AGPR_1_C"/>
    <property type="match status" value="1"/>
</dbReference>